<keyword evidence="5" id="KW-1185">Reference proteome</keyword>
<evidence type="ECO:0000313" key="5">
    <source>
        <dbReference type="Proteomes" id="UP000039324"/>
    </source>
</evidence>
<dbReference type="PANTHER" id="PTHR10807">
    <property type="entry name" value="MYOTUBULARIN-RELATED"/>
    <property type="match status" value="1"/>
</dbReference>
<gene>
    <name evidence="4" type="ORF">PBRA_001760</name>
</gene>
<organism evidence="4 5">
    <name type="scientific">Plasmodiophora brassicae</name>
    <name type="common">Clubroot disease agent</name>
    <dbReference type="NCBI Taxonomy" id="37360"/>
    <lineage>
        <taxon>Eukaryota</taxon>
        <taxon>Sar</taxon>
        <taxon>Rhizaria</taxon>
        <taxon>Endomyxa</taxon>
        <taxon>Phytomyxea</taxon>
        <taxon>Plasmodiophorida</taxon>
        <taxon>Plasmodiophoridae</taxon>
        <taxon>Plasmodiophora</taxon>
    </lineage>
</organism>
<feature type="binding site" evidence="2">
    <location>
        <begin position="405"/>
        <end position="408"/>
    </location>
    <ligand>
        <name>substrate</name>
    </ligand>
</feature>
<dbReference type="Proteomes" id="UP000039324">
    <property type="component" value="Unassembled WGS sequence"/>
</dbReference>
<dbReference type="InterPro" id="IPR010569">
    <property type="entry name" value="Myotubularin-like_Pase_dom"/>
</dbReference>
<reference evidence="4 5" key="1">
    <citation type="submission" date="2015-02" db="EMBL/GenBank/DDBJ databases">
        <authorList>
            <person name="Chooi Y.-H."/>
        </authorList>
    </citation>
    <scope>NUCLEOTIDE SEQUENCE [LARGE SCALE GENOMIC DNA]</scope>
    <source>
        <strain evidence="4">E3</strain>
    </source>
</reference>
<dbReference type="Pfam" id="PF06602">
    <property type="entry name" value="Myotub-related"/>
    <property type="match status" value="1"/>
</dbReference>
<name>A0A0G4J0A5_PLABS</name>
<dbReference type="InterPro" id="IPR029021">
    <property type="entry name" value="Prot-tyrosine_phosphatase-like"/>
</dbReference>
<feature type="domain" description="Myotubularin phosphatase" evidence="3">
    <location>
        <begin position="261"/>
        <end position="656"/>
    </location>
</feature>
<dbReference type="STRING" id="37360.A0A0G4J0A5"/>
<evidence type="ECO:0000256" key="2">
    <source>
        <dbReference type="PIRSR" id="PIRSR630564-2"/>
    </source>
</evidence>
<dbReference type="GO" id="GO:0005737">
    <property type="term" value="C:cytoplasm"/>
    <property type="evidence" value="ECO:0007669"/>
    <property type="project" value="TreeGrafter"/>
</dbReference>
<dbReference type="InterPro" id="IPR030564">
    <property type="entry name" value="Myotubularin"/>
</dbReference>
<accession>A0A0G4J0A5</accession>
<evidence type="ECO:0000256" key="1">
    <source>
        <dbReference type="PIRSR" id="PIRSR630564-1"/>
    </source>
</evidence>
<dbReference type="SUPFAM" id="SSF50729">
    <property type="entry name" value="PH domain-like"/>
    <property type="match status" value="1"/>
</dbReference>
<proteinExistence type="predicted"/>
<dbReference type="SUPFAM" id="SSF52799">
    <property type="entry name" value="(Phosphotyrosine protein) phosphatases II"/>
    <property type="match status" value="1"/>
</dbReference>
<dbReference type="CDD" id="cd14507">
    <property type="entry name" value="PTP-MTM-like"/>
    <property type="match status" value="1"/>
</dbReference>
<dbReference type="AlphaFoldDB" id="A0A0G4J0A5"/>
<dbReference type="GO" id="GO:0016020">
    <property type="term" value="C:membrane"/>
    <property type="evidence" value="ECO:0007669"/>
    <property type="project" value="TreeGrafter"/>
</dbReference>
<dbReference type="PANTHER" id="PTHR10807:SF128">
    <property type="entry name" value="PHOSPHATIDYLINOSITOL-3,5-BISPHOSPHATE 3-PHOSPHATASE"/>
    <property type="match status" value="1"/>
</dbReference>
<dbReference type="EMBL" id="CDSF01000101">
    <property type="protein sequence ID" value="CEP00706.1"/>
    <property type="molecule type" value="Genomic_DNA"/>
</dbReference>
<dbReference type="OrthoDB" id="271628at2759"/>
<feature type="binding site" evidence="2">
    <location>
        <begin position="430"/>
        <end position="431"/>
    </location>
    <ligand>
        <name>substrate</name>
    </ligand>
</feature>
<evidence type="ECO:0000259" key="3">
    <source>
        <dbReference type="PROSITE" id="PS51339"/>
    </source>
</evidence>
<protein>
    <recommendedName>
        <fullName evidence="3">Myotubularin phosphatase domain-containing protein</fullName>
    </recommendedName>
</protein>
<dbReference type="PROSITE" id="PS51339">
    <property type="entry name" value="PPASE_MYOTUBULARIN"/>
    <property type="match status" value="1"/>
</dbReference>
<dbReference type="GO" id="GO:0004438">
    <property type="term" value="F:phosphatidylinositol-3-phosphate phosphatase activity"/>
    <property type="evidence" value="ECO:0007669"/>
    <property type="project" value="TreeGrafter"/>
</dbReference>
<dbReference type="GO" id="GO:0046856">
    <property type="term" value="P:phosphatidylinositol dephosphorylation"/>
    <property type="evidence" value="ECO:0007669"/>
    <property type="project" value="TreeGrafter"/>
</dbReference>
<feature type="binding site" evidence="2">
    <location>
        <begin position="491"/>
        <end position="497"/>
    </location>
    <ligand>
        <name>substrate</name>
    </ligand>
</feature>
<feature type="active site" description="Phosphocysteine intermediate" evidence="1">
    <location>
        <position position="491"/>
    </location>
</feature>
<evidence type="ECO:0000313" key="4">
    <source>
        <dbReference type="EMBL" id="CEP00706.1"/>
    </source>
</evidence>
<sequence length="666" mass="76014">MASSATARTARFFVVEKRPFGRDSTRIIEVHPDLEQVRVLRGKNLNVLHEIPWIHFADSSEEDDMVLAQWSSSKSVRFQFSSQTLKQQFLRMMSQARLQSPHPFPPPETERFETVGLLPGETIVHLADHLSVCRAQCYLVHSGRLIVTTYRLLFSTSPDLDAADRFVCVSFSVIPHLSIAEVDLSRDTSCLTVHVKDGREVTYDVDVLDDESKDHLVDVIEQRAFASSHDQCFALLYCSALRVLPDCPTSFEPDTSNVSSYNFCPRMIDDLKRVGLLVEPCGPWRLSEANTYDASLSRFDEQANCCIRTYRVCSSYPSALVVPSKVSDDVMVESAQFRSQSRLPVACWANPNGCVIMRSSQPRAGITGLRSTMDEMIINEARLANPNSRTFMIFDLRSKMNVIGNQLKGKGSETPTYYANCVVLFMGMKNIHAIRESFQQVVEMCRNLGDDRWYAKLDSTRYLHNVQALLKTSIRVAQSIHEDRTSVLIHCSDGWDRTCQVSAMTQLLLDPFYRTLSGFMVLIQKEWIEFGHRFATRHAGVGRGQRSKAEISPIFMLFLDAVHQVKIQCPEEFEFTLPFLCVLVDESYGGRFGNFLCDSAKEIADSHIQTRTMSIWHDLEQRRADLTDATFRPTDKPIYQRVKVSVRRLTLWNEYFCRWDLDSSTR</sequence>